<dbReference type="Gene3D" id="2.130.10.10">
    <property type="entry name" value="YVTN repeat-like/Quinoprotein amine dehydrogenase"/>
    <property type="match status" value="1"/>
</dbReference>
<feature type="non-terminal residue" evidence="2">
    <location>
        <position position="1"/>
    </location>
</feature>
<evidence type="ECO:0000256" key="1">
    <source>
        <dbReference type="PROSITE-ProRule" id="PRU00221"/>
    </source>
</evidence>
<dbReference type="Proteomes" id="UP000257109">
    <property type="component" value="Unassembled WGS sequence"/>
</dbReference>
<dbReference type="PANTHER" id="PTHR19847:SF27">
    <property type="entry name" value="LEC14B HOMOLOG"/>
    <property type="match status" value="1"/>
</dbReference>
<feature type="repeat" description="WD" evidence="1">
    <location>
        <begin position="124"/>
        <end position="156"/>
    </location>
</feature>
<dbReference type="OrthoDB" id="63070at2759"/>
<dbReference type="PROSITE" id="PS50294">
    <property type="entry name" value="WD_REPEATS_REGION"/>
    <property type="match status" value="1"/>
</dbReference>
<dbReference type="GO" id="GO:0043161">
    <property type="term" value="P:proteasome-mediated ubiquitin-dependent protein catabolic process"/>
    <property type="evidence" value="ECO:0007669"/>
    <property type="project" value="TreeGrafter"/>
</dbReference>
<comment type="caution">
    <text evidence="2">The sequence shown here is derived from an EMBL/GenBank/DDBJ whole genome shotgun (WGS) entry which is preliminary data.</text>
</comment>
<dbReference type="STRING" id="157652.A0A371F023"/>
<dbReference type="PANTHER" id="PTHR19847">
    <property type="entry name" value="DDB1- AND CUL4-ASSOCIATED FACTOR 11"/>
    <property type="match status" value="1"/>
</dbReference>
<dbReference type="FunFam" id="2.130.10.10:FF:000492">
    <property type="entry name" value="LEC14B homolog isoform X2"/>
    <property type="match status" value="1"/>
</dbReference>
<dbReference type="InterPro" id="IPR036322">
    <property type="entry name" value="WD40_repeat_dom_sf"/>
</dbReference>
<organism evidence="2 3">
    <name type="scientific">Mucuna pruriens</name>
    <name type="common">Velvet bean</name>
    <name type="synonym">Dolichos pruriens</name>
    <dbReference type="NCBI Taxonomy" id="157652"/>
    <lineage>
        <taxon>Eukaryota</taxon>
        <taxon>Viridiplantae</taxon>
        <taxon>Streptophyta</taxon>
        <taxon>Embryophyta</taxon>
        <taxon>Tracheophyta</taxon>
        <taxon>Spermatophyta</taxon>
        <taxon>Magnoliopsida</taxon>
        <taxon>eudicotyledons</taxon>
        <taxon>Gunneridae</taxon>
        <taxon>Pentapetalae</taxon>
        <taxon>rosids</taxon>
        <taxon>fabids</taxon>
        <taxon>Fabales</taxon>
        <taxon>Fabaceae</taxon>
        <taxon>Papilionoideae</taxon>
        <taxon>50 kb inversion clade</taxon>
        <taxon>NPAAA clade</taxon>
        <taxon>indigoferoid/millettioid clade</taxon>
        <taxon>Phaseoleae</taxon>
        <taxon>Mucuna</taxon>
    </lineage>
</organism>
<dbReference type="Pfam" id="PF00400">
    <property type="entry name" value="WD40"/>
    <property type="match status" value="2"/>
</dbReference>
<dbReference type="EMBL" id="QJKJ01011247">
    <property type="protein sequence ID" value="RDX71650.1"/>
    <property type="molecule type" value="Genomic_DNA"/>
</dbReference>
<sequence>MPILLANLALNIRATCEPATFASRAFKKWSDGKDNGVKSSSSNPGYRSYEWDYRWMDYPQQVKDLNHPCDQSVATYRGHSVLRTLIRCYFSPAFSTGQKYIYTGSHNACVYIYDLVSGAQVATLKHHKSPVRDCSWHPFHTMLVSSSWDGDVAKWEFAGSGDVPASSTKRRVWKRHVYEDYIGNKEWRNFSHYWREVAVSPKWGHFRRLLTNCKTMGGPSLCRLVIGNESKDVILSCKQIMR</sequence>
<evidence type="ECO:0000313" key="2">
    <source>
        <dbReference type="EMBL" id="RDX71650.1"/>
    </source>
</evidence>
<dbReference type="GO" id="GO:0080008">
    <property type="term" value="C:Cul4-RING E3 ubiquitin ligase complex"/>
    <property type="evidence" value="ECO:0007669"/>
    <property type="project" value="TreeGrafter"/>
</dbReference>
<gene>
    <name evidence="2" type="ORF">CR513_48972</name>
</gene>
<dbReference type="PROSITE" id="PS50082">
    <property type="entry name" value="WD_REPEATS_2"/>
    <property type="match status" value="1"/>
</dbReference>
<proteinExistence type="predicted"/>
<dbReference type="AlphaFoldDB" id="A0A371F023"/>
<dbReference type="InterPro" id="IPR051859">
    <property type="entry name" value="DCAF"/>
</dbReference>
<keyword evidence="1" id="KW-0853">WD repeat</keyword>
<dbReference type="SUPFAM" id="SSF50978">
    <property type="entry name" value="WD40 repeat-like"/>
    <property type="match status" value="1"/>
</dbReference>
<reference evidence="2" key="1">
    <citation type="submission" date="2018-05" db="EMBL/GenBank/DDBJ databases">
        <title>Draft genome of Mucuna pruriens seed.</title>
        <authorList>
            <person name="Nnadi N.E."/>
            <person name="Vos R."/>
            <person name="Hasami M.H."/>
            <person name="Devisetty U.K."/>
            <person name="Aguiy J.C."/>
        </authorList>
    </citation>
    <scope>NUCLEOTIDE SEQUENCE [LARGE SCALE GENOMIC DNA]</scope>
    <source>
        <strain evidence="2">JCA_2017</strain>
    </source>
</reference>
<protein>
    <submittedName>
        <fullName evidence="2">Uncharacterized protein</fullName>
    </submittedName>
</protein>
<dbReference type="InterPro" id="IPR015943">
    <property type="entry name" value="WD40/YVTN_repeat-like_dom_sf"/>
</dbReference>
<keyword evidence="3" id="KW-1185">Reference proteome</keyword>
<dbReference type="InterPro" id="IPR001680">
    <property type="entry name" value="WD40_rpt"/>
</dbReference>
<name>A0A371F023_MUCPR</name>
<evidence type="ECO:0000313" key="3">
    <source>
        <dbReference type="Proteomes" id="UP000257109"/>
    </source>
</evidence>
<accession>A0A371F023</accession>
<dbReference type="SMART" id="SM00320">
    <property type="entry name" value="WD40"/>
    <property type="match status" value="2"/>
</dbReference>